<evidence type="ECO:0000313" key="1">
    <source>
        <dbReference type="EMBL" id="KYO41629.1"/>
    </source>
</evidence>
<keyword evidence="2" id="KW-1185">Reference proteome</keyword>
<gene>
    <name evidence="1" type="ORF">Y1Q_0006381</name>
</gene>
<protein>
    <submittedName>
        <fullName evidence="1">Uncharacterized protein</fullName>
    </submittedName>
</protein>
<reference evidence="1 2" key="1">
    <citation type="journal article" date="2012" name="Genome Biol.">
        <title>Sequencing three crocodilian genomes to illuminate the evolution of archosaurs and amniotes.</title>
        <authorList>
            <person name="St John J.A."/>
            <person name="Braun E.L."/>
            <person name="Isberg S.R."/>
            <person name="Miles L.G."/>
            <person name="Chong A.Y."/>
            <person name="Gongora J."/>
            <person name="Dalzell P."/>
            <person name="Moran C."/>
            <person name="Bed'hom B."/>
            <person name="Abzhanov A."/>
            <person name="Burgess S.C."/>
            <person name="Cooksey A.M."/>
            <person name="Castoe T.A."/>
            <person name="Crawford N.G."/>
            <person name="Densmore L.D."/>
            <person name="Drew J.C."/>
            <person name="Edwards S.V."/>
            <person name="Faircloth B.C."/>
            <person name="Fujita M.K."/>
            <person name="Greenwold M.J."/>
            <person name="Hoffmann F.G."/>
            <person name="Howard J.M."/>
            <person name="Iguchi T."/>
            <person name="Janes D.E."/>
            <person name="Khan S.Y."/>
            <person name="Kohno S."/>
            <person name="de Koning A.J."/>
            <person name="Lance S.L."/>
            <person name="McCarthy F.M."/>
            <person name="McCormack J.E."/>
            <person name="Merchant M.E."/>
            <person name="Peterson D.G."/>
            <person name="Pollock D.D."/>
            <person name="Pourmand N."/>
            <person name="Raney B.J."/>
            <person name="Roessler K.A."/>
            <person name="Sanford J.R."/>
            <person name="Sawyer R.H."/>
            <person name="Schmidt C.J."/>
            <person name="Triplett E.W."/>
            <person name="Tuberville T.D."/>
            <person name="Venegas-Anaya M."/>
            <person name="Howard J.T."/>
            <person name="Jarvis E.D."/>
            <person name="Guillette L.J.Jr."/>
            <person name="Glenn T.C."/>
            <person name="Green R.E."/>
            <person name="Ray D.A."/>
        </authorList>
    </citation>
    <scope>NUCLEOTIDE SEQUENCE [LARGE SCALE GENOMIC DNA]</scope>
    <source>
        <strain evidence="1">KSC_2009_1</strain>
    </source>
</reference>
<dbReference type="Proteomes" id="UP000050525">
    <property type="component" value="Unassembled WGS sequence"/>
</dbReference>
<dbReference type="EMBL" id="AKHW03001628">
    <property type="protein sequence ID" value="KYO41629.1"/>
    <property type="molecule type" value="Genomic_DNA"/>
</dbReference>
<name>A0A151NYF6_ALLMI</name>
<organism evidence="1 2">
    <name type="scientific">Alligator mississippiensis</name>
    <name type="common">American alligator</name>
    <dbReference type="NCBI Taxonomy" id="8496"/>
    <lineage>
        <taxon>Eukaryota</taxon>
        <taxon>Metazoa</taxon>
        <taxon>Chordata</taxon>
        <taxon>Craniata</taxon>
        <taxon>Vertebrata</taxon>
        <taxon>Euteleostomi</taxon>
        <taxon>Archelosauria</taxon>
        <taxon>Archosauria</taxon>
        <taxon>Crocodylia</taxon>
        <taxon>Alligatoridae</taxon>
        <taxon>Alligatorinae</taxon>
        <taxon>Alligator</taxon>
    </lineage>
</organism>
<comment type="caution">
    <text evidence="1">The sequence shown here is derived from an EMBL/GenBank/DDBJ whole genome shotgun (WGS) entry which is preliminary data.</text>
</comment>
<proteinExistence type="predicted"/>
<evidence type="ECO:0000313" key="2">
    <source>
        <dbReference type="Proteomes" id="UP000050525"/>
    </source>
</evidence>
<dbReference type="AlphaFoldDB" id="A0A151NYF6"/>
<sequence>MQDWTLLLDYLVTMMENQLANLQACYTQEVTHTQERAMSKQERAALEWDMDQECWAFWERLSALEEGHIAILKRMLECQEWQAAMVARAVDTAEEECQVLDTILALVVSFVPPTS</sequence>
<accession>A0A151NYF6</accession>